<dbReference type="InterPro" id="IPR011032">
    <property type="entry name" value="GroES-like_sf"/>
</dbReference>
<name>A0AA37GVZ0_9PEZI</name>
<dbReference type="Gene3D" id="3.90.180.10">
    <property type="entry name" value="Medium-chain alcohol dehydrogenases, catalytic domain"/>
    <property type="match status" value="1"/>
</dbReference>
<dbReference type="EMBL" id="BPPX01000026">
    <property type="protein sequence ID" value="GJC87411.1"/>
    <property type="molecule type" value="Genomic_DNA"/>
</dbReference>
<proteinExistence type="inferred from homology"/>
<reference evidence="4 5" key="1">
    <citation type="submission" date="2021-07" db="EMBL/GenBank/DDBJ databases">
        <title>Genome data of Colletotrichum spaethianum.</title>
        <authorList>
            <person name="Utami Y.D."/>
            <person name="Hiruma K."/>
        </authorList>
    </citation>
    <scope>NUCLEOTIDE SEQUENCE [LARGE SCALE GENOMIC DNA]</scope>
    <source>
        <strain evidence="4 5">MAFF 242679</strain>
    </source>
</reference>
<dbReference type="PANTHER" id="PTHR45348">
    <property type="entry name" value="HYPOTHETICAL OXIDOREDUCTASE (EUROFUNG)"/>
    <property type="match status" value="1"/>
</dbReference>
<sequence length="340" mass="36729">MQNTMKEAIIHPGPRVELIESPIPRPGPSQVLIQVIYSGSNPKDWKVPELLNRPLNEGDDIAGIVEEVGAQVYEFKKGDRVAGFHTMSTPGGSYAEYAIAEAHTTFHLPEKTSFEEAATIPLAAMTAAIGMYAKLNLPEPWKRPSKEFVGTPLLVYGGATAVGAFTIKLARKSGIHPIIAVAGRGAPFVESLLDSGKGDTVIDYREGDHSVVEEVKRALGGRKLLYAFDAVSERSSFDNILEVLEPEGKVTYVLPKNGVDKAPFDGDTGFTNVGVAHGKLSDFAYLWFKYMAKGLQDGWFSGHPLEVVPGGLNGLESALKALKAGKASAVKYVFKIEETR</sequence>
<evidence type="ECO:0000313" key="5">
    <source>
        <dbReference type="Proteomes" id="UP001055172"/>
    </source>
</evidence>
<dbReference type="GO" id="GO:0016651">
    <property type="term" value="F:oxidoreductase activity, acting on NAD(P)H"/>
    <property type="evidence" value="ECO:0007669"/>
    <property type="project" value="InterPro"/>
</dbReference>
<evidence type="ECO:0000256" key="1">
    <source>
        <dbReference type="ARBA" id="ARBA00008072"/>
    </source>
</evidence>
<dbReference type="Pfam" id="PF08240">
    <property type="entry name" value="ADH_N"/>
    <property type="match status" value="1"/>
</dbReference>
<dbReference type="Gene3D" id="3.40.50.720">
    <property type="entry name" value="NAD(P)-binding Rossmann-like Domain"/>
    <property type="match status" value="1"/>
</dbReference>
<dbReference type="CDD" id="cd08249">
    <property type="entry name" value="enoyl_reductase_like"/>
    <property type="match status" value="1"/>
</dbReference>
<gene>
    <name evidence="4" type="ORF">ColLi_10249</name>
</gene>
<dbReference type="AlphaFoldDB" id="A0AA37GVZ0"/>
<evidence type="ECO:0000256" key="2">
    <source>
        <dbReference type="ARBA" id="ARBA00023002"/>
    </source>
</evidence>
<dbReference type="InterPro" id="IPR036291">
    <property type="entry name" value="NAD(P)-bd_dom_sf"/>
</dbReference>
<comment type="caution">
    <text evidence="4">The sequence shown here is derived from an EMBL/GenBank/DDBJ whole genome shotgun (WGS) entry which is preliminary data.</text>
</comment>
<keyword evidence="2" id="KW-0560">Oxidoreductase</keyword>
<dbReference type="InterPro" id="IPR020843">
    <property type="entry name" value="ER"/>
</dbReference>
<accession>A0AA37GVZ0</accession>
<evidence type="ECO:0000259" key="3">
    <source>
        <dbReference type="SMART" id="SM00829"/>
    </source>
</evidence>
<dbReference type="Pfam" id="PF00107">
    <property type="entry name" value="ADH_zinc_N"/>
    <property type="match status" value="1"/>
</dbReference>
<keyword evidence="5" id="KW-1185">Reference proteome</keyword>
<feature type="domain" description="Enoyl reductase (ER)" evidence="3">
    <location>
        <begin position="13"/>
        <end position="330"/>
    </location>
</feature>
<dbReference type="InterPro" id="IPR013149">
    <property type="entry name" value="ADH-like_C"/>
</dbReference>
<dbReference type="InterPro" id="IPR047122">
    <property type="entry name" value="Trans-enoyl_RdTase-like"/>
</dbReference>
<dbReference type="PANTHER" id="PTHR45348:SF5">
    <property type="entry name" value="OXIDOREDUCTASE, PUTATIVE (AFU_ORTHOLOGUE AFUA_8G01420)-RELATED"/>
    <property type="match status" value="1"/>
</dbReference>
<comment type="similarity">
    <text evidence="1">Belongs to the zinc-containing alcohol dehydrogenase family.</text>
</comment>
<dbReference type="SUPFAM" id="SSF50129">
    <property type="entry name" value="GroES-like"/>
    <property type="match status" value="1"/>
</dbReference>
<organism evidence="4 5">
    <name type="scientific">Colletotrichum liriopes</name>
    <dbReference type="NCBI Taxonomy" id="708192"/>
    <lineage>
        <taxon>Eukaryota</taxon>
        <taxon>Fungi</taxon>
        <taxon>Dikarya</taxon>
        <taxon>Ascomycota</taxon>
        <taxon>Pezizomycotina</taxon>
        <taxon>Sordariomycetes</taxon>
        <taxon>Hypocreomycetidae</taxon>
        <taxon>Glomerellales</taxon>
        <taxon>Glomerellaceae</taxon>
        <taxon>Colletotrichum</taxon>
        <taxon>Colletotrichum spaethianum species complex</taxon>
    </lineage>
</organism>
<dbReference type="SUPFAM" id="SSF51735">
    <property type="entry name" value="NAD(P)-binding Rossmann-fold domains"/>
    <property type="match status" value="1"/>
</dbReference>
<dbReference type="InterPro" id="IPR013154">
    <property type="entry name" value="ADH-like_N"/>
</dbReference>
<dbReference type="SMART" id="SM00829">
    <property type="entry name" value="PKS_ER"/>
    <property type="match status" value="1"/>
</dbReference>
<evidence type="ECO:0000313" key="4">
    <source>
        <dbReference type="EMBL" id="GJC87411.1"/>
    </source>
</evidence>
<dbReference type="Proteomes" id="UP001055172">
    <property type="component" value="Unassembled WGS sequence"/>
</dbReference>
<protein>
    <submittedName>
        <fullName evidence="4">Trans-enoyl reductase fsr4</fullName>
    </submittedName>
</protein>